<keyword evidence="1" id="KW-0472">Membrane</keyword>
<evidence type="ECO:0000313" key="3">
    <source>
        <dbReference type="Proteomes" id="UP000663873"/>
    </source>
</evidence>
<proteinExistence type="predicted"/>
<protein>
    <submittedName>
        <fullName evidence="2">Uncharacterized protein</fullName>
    </submittedName>
</protein>
<reference evidence="2" key="1">
    <citation type="submission" date="2021-02" db="EMBL/GenBank/DDBJ databases">
        <authorList>
            <person name="Nowell W R."/>
        </authorList>
    </citation>
    <scope>NUCLEOTIDE SEQUENCE</scope>
</reference>
<keyword evidence="3" id="KW-1185">Reference proteome</keyword>
<gene>
    <name evidence="2" type="ORF">UJA718_LOCUS45904</name>
</gene>
<feature type="transmembrane region" description="Helical" evidence="1">
    <location>
        <begin position="25"/>
        <end position="43"/>
    </location>
</feature>
<dbReference type="Proteomes" id="UP000663873">
    <property type="component" value="Unassembled WGS sequence"/>
</dbReference>
<feature type="non-terminal residue" evidence="2">
    <location>
        <position position="47"/>
    </location>
</feature>
<organism evidence="2 3">
    <name type="scientific">Rotaria socialis</name>
    <dbReference type="NCBI Taxonomy" id="392032"/>
    <lineage>
        <taxon>Eukaryota</taxon>
        <taxon>Metazoa</taxon>
        <taxon>Spiralia</taxon>
        <taxon>Gnathifera</taxon>
        <taxon>Rotifera</taxon>
        <taxon>Eurotatoria</taxon>
        <taxon>Bdelloidea</taxon>
        <taxon>Philodinida</taxon>
        <taxon>Philodinidae</taxon>
        <taxon>Rotaria</taxon>
    </lineage>
</organism>
<comment type="caution">
    <text evidence="2">The sequence shown here is derived from an EMBL/GenBank/DDBJ whole genome shotgun (WGS) entry which is preliminary data.</text>
</comment>
<evidence type="ECO:0000256" key="1">
    <source>
        <dbReference type="SAM" id="Phobius"/>
    </source>
</evidence>
<accession>A0A821VMZ4</accession>
<keyword evidence="1" id="KW-0812">Transmembrane</keyword>
<keyword evidence="1" id="KW-1133">Transmembrane helix</keyword>
<name>A0A821VMZ4_9BILA</name>
<sequence length="47" mass="5499">MIAQLVATFIAVWANWDFTNIKGCGWNWAGVVWIWNIVWFFPLDGIK</sequence>
<dbReference type="EMBL" id="CAJOBP010079376">
    <property type="protein sequence ID" value="CAF4909544.1"/>
    <property type="molecule type" value="Genomic_DNA"/>
</dbReference>
<evidence type="ECO:0000313" key="2">
    <source>
        <dbReference type="EMBL" id="CAF4909544.1"/>
    </source>
</evidence>
<dbReference type="Gene3D" id="1.20.1110.10">
    <property type="entry name" value="Calcium-transporting ATPase, transmembrane domain"/>
    <property type="match status" value="1"/>
</dbReference>
<dbReference type="AlphaFoldDB" id="A0A821VMZ4"/>